<feature type="transmembrane region" description="Helical" evidence="1">
    <location>
        <begin position="75"/>
        <end position="92"/>
    </location>
</feature>
<name>A0ABN1PWR0_9PSEU</name>
<dbReference type="Proteomes" id="UP001499967">
    <property type="component" value="Unassembled WGS sequence"/>
</dbReference>
<feature type="transmembrane region" description="Helical" evidence="1">
    <location>
        <begin position="47"/>
        <end position="69"/>
    </location>
</feature>
<dbReference type="InterPro" id="IPR021401">
    <property type="entry name" value="DUF3040"/>
</dbReference>
<reference evidence="2 3" key="1">
    <citation type="journal article" date="2019" name="Int. J. Syst. Evol. Microbiol.">
        <title>The Global Catalogue of Microorganisms (GCM) 10K type strain sequencing project: providing services to taxonomists for standard genome sequencing and annotation.</title>
        <authorList>
            <consortium name="The Broad Institute Genomics Platform"/>
            <consortium name="The Broad Institute Genome Sequencing Center for Infectious Disease"/>
            <person name="Wu L."/>
            <person name="Ma J."/>
        </authorList>
    </citation>
    <scope>NUCLEOTIDE SEQUENCE [LARGE SCALE GENOMIC DNA]</scope>
    <source>
        <strain evidence="2 3">JCM 11117</strain>
    </source>
</reference>
<sequence>MLSHEDARRLAAIERQMLADDPALVRRFRRFDTSSTRTRRVRGAVRCAVTFLFWATIVIGSLLAGIGALSGWGDVFLPGCVLLAAAWWLARVRRRRRRAG</sequence>
<keyword evidence="1" id="KW-0472">Membrane</keyword>
<evidence type="ECO:0008006" key="4">
    <source>
        <dbReference type="Google" id="ProtNLM"/>
    </source>
</evidence>
<evidence type="ECO:0000256" key="1">
    <source>
        <dbReference type="SAM" id="Phobius"/>
    </source>
</evidence>
<protein>
    <recommendedName>
        <fullName evidence="4">DUF3040 domain-containing protein</fullName>
    </recommendedName>
</protein>
<accession>A0ABN1PWR0</accession>
<keyword evidence="1" id="KW-1133">Transmembrane helix</keyword>
<comment type="caution">
    <text evidence="2">The sequence shown here is derived from an EMBL/GenBank/DDBJ whole genome shotgun (WGS) entry which is preliminary data.</text>
</comment>
<dbReference type="EMBL" id="BAAAHP010000071">
    <property type="protein sequence ID" value="GAA0934459.1"/>
    <property type="molecule type" value="Genomic_DNA"/>
</dbReference>
<dbReference type="Pfam" id="PF11239">
    <property type="entry name" value="DUF3040"/>
    <property type="match status" value="1"/>
</dbReference>
<dbReference type="RefSeq" id="WP_343941496.1">
    <property type="nucleotide sequence ID" value="NZ_BAAAHP010000071.1"/>
</dbReference>
<keyword evidence="1" id="KW-0812">Transmembrane</keyword>
<gene>
    <name evidence="2" type="ORF">GCM10009559_25020</name>
</gene>
<evidence type="ECO:0000313" key="3">
    <source>
        <dbReference type="Proteomes" id="UP001499967"/>
    </source>
</evidence>
<evidence type="ECO:0000313" key="2">
    <source>
        <dbReference type="EMBL" id="GAA0934459.1"/>
    </source>
</evidence>
<proteinExistence type="predicted"/>
<organism evidence="2 3">
    <name type="scientific">Pseudonocardia zijingensis</name>
    <dbReference type="NCBI Taxonomy" id="153376"/>
    <lineage>
        <taxon>Bacteria</taxon>
        <taxon>Bacillati</taxon>
        <taxon>Actinomycetota</taxon>
        <taxon>Actinomycetes</taxon>
        <taxon>Pseudonocardiales</taxon>
        <taxon>Pseudonocardiaceae</taxon>
        <taxon>Pseudonocardia</taxon>
    </lineage>
</organism>
<keyword evidence="3" id="KW-1185">Reference proteome</keyword>